<proteinExistence type="predicted"/>
<sequence>MAMSNEQFQQLLSTITANKRGTFASCTFTYDGKKNSDAVEAFLAAATVFKSTEKISDSDALQSLPLLLRDEAAVWWQGVKTGVTQWEDFCTKLRHTFARENRHSWCTTKLHMKSRRRTLRQKRLSQERGPCSRWLLLQHLPSHSRLI</sequence>
<dbReference type="Proteomes" id="UP000648187">
    <property type="component" value="Unassembled WGS sequence"/>
</dbReference>
<comment type="caution">
    <text evidence="1">The sequence shown here is derived from an EMBL/GenBank/DDBJ whole genome shotgun (WGS) entry which is preliminary data.</text>
</comment>
<accession>A0A835G6E6</accession>
<reference evidence="1" key="1">
    <citation type="submission" date="2020-08" db="EMBL/GenBank/DDBJ databases">
        <title>Spodoptera exigua strain:BAW_Kor-Di-RS1 Genome sequencing and assembly.</title>
        <authorList>
            <person name="Kim J."/>
            <person name="Nam H.Y."/>
            <person name="Kwon M."/>
            <person name="Choi J.H."/>
            <person name="Cho S.R."/>
            <person name="Kim G.-H."/>
        </authorList>
    </citation>
    <scope>NUCLEOTIDE SEQUENCE</scope>
    <source>
        <strain evidence="1">BAW_Kor-Di-RS1</strain>
        <tissue evidence="1">Whole-body</tissue>
    </source>
</reference>
<organism evidence="1 2">
    <name type="scientific">Spodoptera exigua</name>
    <name type="common">Beet armyworm</name>
    <name type="synonym">Noctua fulgens</name>
    <dbReference type="NCBI Taxonomy" id="7107"/>
    <lineage>
        <taxon>Eukaryota</taxon>
        <taxon>Metazoa</taxon>
        <taxon>Ecdysozoa</taxon>
        <taxon>Arthropoda</taxon>
        <taxon>Hexapoda</taxon>
        <taxon>Insecta</taxon>
        <taxon>Pterygota</taxon>
        <taxon>Neoptera</taxon>
        <taxon>Endopterygota</taxon>
        <taxon>Lepidoptera</taxon>
        <taxon>Glossata</taxon>
        <taxon>Ditrysia</taxon>
        <taxon>Noctuoidea</taxon>
        <taxon>Noctuidae</taxon>
        <taxon>Amphipyrinae</taxon>
        <taxon>Spodoptera</taxon>
    </lineage>
</organism>
<name>A0A835G6E6_SPOEX</name>
<evidence type="ECO:0008006" key="3">
    <source>
        <dbReference type="Google" id="ProtNLM"/>
    </source>
</evidence>
<protein>
    <recommendedName>
        <fullName evidence="3">Activity-regulated cytoskeleton associated protein 2</fullName>
    </recommendedName>
</protein>
<evidence type="ECO:0000313" key="2">
    <source>
        <dbReference type="Proteomes" id="UP000648187"/>
    </source>
</evidence>
<evidence type="ECO:0000313" key="1">
    <source>
        <dbReference type="EMBL" id="KAF9408556.1"/>
    </source>
</evidence>
<gene>
    <name evidence="1" type="ORF">HW555_011798</name>
</gene>
<keyword evidence="2" id="KW-1185">Reference proteome</keyword>
<dbReference type="AlphaFoldDB" id="A0A835G6E6"/>
<dbReference type="EMBL" id="JACKWZ010000376">
    <property type="protein sequence ID" value="KAF9408556.1"/>
    <property type="molecule type" value="Genomic_DNA"/>
</dbReference>